<gene>
    <name evidence="3" type="ORF">J3R30DRAFT_3506667</name>
</gene>
<reference evidence="3" key="1">
    <citation type="submission" date="2022-08" db="EMBL/GenBank/DDBJ databases">
        <title>A Global Phylogenomic Analysis of the Shiitake Genus Lentinula.</title>
        <authorList>
            <consortium name="DOE Joint Genome Institute"/>
            <person name="Sierra-Patev S."/>
            <person name="Min B."/>
            <person name="Naranjo-Ortiz M."/>
            <person name="Looney B."/>
            <person name="Konkel Z."/>
            <person name="Slot J.C."/>
            <person name="Sakamoto Y."/>
            <person name="Steenwyk J.L."/>
            <person name="Rokas A."/>
            <person name="Carro J."/>
            <person name="Camarero S."/>
            <person name="Ferreira P."/>
            <person name="Molpeceres G."/>
            <person name="Ruiz-Duenas F.J."/>
            <person name="Serrano A."/>
            <person name="Henrissat B."/>
            <person name="Drula E."/>
            <person name="Hughes K.W."/>
            <person name="Mata J.L."/>
            <person name="Ishikawa N.K."/>
            <person name="Vargas-Isla R."/>
            <person name="Ushijima S."/>
            <person name="Smith C.A."/>
            <person name="Ahrendt S."/>
            <person name="Andreopoulos W."/>
            <person name="He G."/>
            <person name="Labutti K."/>
            <person name="Lipzen A."/>
            <person name="Ng V."/>
            <person name="Riley R."/>
            <person name="Sandor L."/>
            <person name="Barry K."/>
            <person name="Martinez A.T."/>
            <person name="Xiao Y."/>
            <person name="Gibbons J.G."/>
            <person name="Terashima K."/>
            <person name="Grigoriev I.V."/>
            <person name="Hibbett D.S."/>
        </authorList>
    </citation>
    <scope>NUCLEOTIDE SEQUENCE</scope>
    <source>
        <strain evidence="3">JLM2183</strain>
    </source>
</reference>
<feature type="region of interest" description="Disordered" evidence="1">
    <location>
        <begin position="136"/>
        <end position="176"/>
    </location>
</feature>
<keyword evidence="2" id="KW-1133">Transmembrane helix</keyword>
<evidence type="ECO:0000313" key="4">
    <source>
        <dbReference type="Proteomes" id="UP001150266"/>
    </source>
</evidence>
<feature type="region of interest" description="Disordered" evidence="1">
    <location>
        <begin position="200"/>
        <end position="223"/>
    </location>
</feature>
<evidence type="ECO:0000256" key="1">
    <source>
        <dbReference type="SAM" id="MobiDB-lite"/>
    </source>
</evidence>
<evidence type="ECO:0000313" key="3">
    <source>
        <dbReference type="EMBL" id="KAJ4474229.1"/>
    </source>
</evidence>
<sequence length="223" mass="24907">MCKLSHCLGCVFIFNLQLQCLSLSLFLSVFILLQSKSKHNTNLATIFPRKTAVNVELKVCLFKAIFSPFAVSYVYIYPFMIFQRVDLIYFTFVTSLAGSVSKIKVQTRKNILMVKISSITSGYFWKCEACGWTSPPPPNASTSKTQSQPSLTTSNPTSNSNPNAFGTLGKEDSSPATEMNYMYRTAESWYRPPSFVTDLPSKMPALRLESPDSETATQTRPPT</sequence>
<feature type="compositionally biased region" description="Polar residues" evidence="1">
    <location>
        <begin position="213"/>
        <end position="223"/>
    </location>
</feature>
<accession>A0A9W9A4R0</accession>
<protein>
    <submittedName>
        <fullName evidence="3">Uncharacterized protein</fullName>
    </submittedName>
</protein>
<organism evidence="3 4">
    <name type="scientific">Lentinula aciculospora</name>
    <dbReference type="NCBI Taxonomy" id="153920"/>
    <lineage>
        <taxon>Eukaryota</taxon>
        <taxon>Fungi</taxon>
        <taxon>Dikarya</taxon>
        <taxon>Basidiomycota</taxon>
        <taxon>Agaricomycotina</taxon>
        <taxon>Agaricomycetes</taxon>
        <taxon>Agaricomycetidae</taxon>
        <taxon>Agaricales</taxon>
        <taxon>Marasmiineae</taxon>
        <taxon>Omphalotaceae</taxon>
        <taxon>Lentinula</taxon>
    </lineage>
</organism>
<keyword evidence="2" id="KW-0812">Transmembrane</keyword>
<name>A0A9W9A4R0_9AGAR</name>
<proteinExistence type="predicted"/>
<dbReference type="Proteomes" id="UP001150266">
    <property type="component" value="Unassembled WGS sequence"/>
</dbReference>
<feature type="transmembrane region" description="Helical" evidence="2">
    <location>
        <begin position="12"/>
        <end position="33"/>
    </location>
</feature>
<feature type="transmembrane region" description="Helical" evidence="2">
    <location>
        <begin position="59"/>
        <end position="81"/>
    </location>
</feature>
<dbReference type="EMBL" id="JAOTPV010000016">
    <property type="protein sequence ID" value="KAJ4474229.1"/>
    <property type="molecule type" value="Genomic_DNA"/>
</dbReference>
<feature type="compositionally biased region" description="Low complexity" evidence="1">
    <location>
        <begin position="145"/>
        <end position="163"/>
    </location>
</feature>
<comment type="caution">
    <text evidence="3">The sequence shown here is derived from an EMBL/GenBank/DDBJ whole genome shotgun (WGS) entry which is preliminary data.</text>
</comment>
<evidence type="ECO:0000256" key="2">
    <source>
        <dbReference type="SAM" id="Phobius"/>
    </source>
</evidence>
<keyword evidence="4" id="KW-1185">Reference proteome</keyword>
<dbReference type="AlphaFoldDB" id="A0A9W9A4R0"/>
<keyword evidence="2" id="KW-0472">Membrane</keyword>